<evidence type="ECO:0000313" key="2">
    <source>
        <dbReference type="EMBL" id="OQU83835.1"/>
    </source>
</evidence>
<accession>A0A1Z5RK51</accession>
<dbReference type="PANTHER" id="PTHR26379">
    <property type="entry name" value="BTB/POZ AND MATH DOMAIN-CONTAINING PROTEIN 1"/>
    <property type="match status" value="1"/>
</dbReference>
<feature type="domain" description="MATH" evidence="1">
    <location>
        <begin position="25"/>
        <end position="160"/>
    </location>
</feature>
<dbReference type="Pfam" id="PF22486">
    <property type="entry name" value="MATH_2"/>
    <property type="match status" value="1"/>
</dbReference>
<dbReference type="OMA" id="ETESGWH"/>
<dbReference type="EMBL" id="CM000764">
    <property type="protein sequence ID" value="OQU83835.1"/>
    <property type="molecule type" value="Genomic_DNA"/>
</dbReference>
<evidence type="ECO:0000313" key="3">
    <source>
        <dbReference type="Proteomes" id="UP000000768"/>
    </source>
</evidence>
<reference evidence="2 3" key="1">
    <citation type="journal article" date="2009" name="Nature">
        <title>The Sorghum bicolor genome and the diversification of grasses.</title>
        <authorList>
            <person name="Paterson A.H."/>
            <person name="Bowers J.E."/>
            <person name="Bruggmann R."/>
            <person name="Dubchak I."/>
            <person name="Grimwood J."/>
            <person name="Gundlach H."/>
            <person name="Haberer G."/>
            <person name="Hellsten U."/>
            <person name="Mitros T."/>
            <person name="Poliakov A."/>
            <person name="Schmutz J."/>
            <person name="Spannagl M."/>
            <person name="Tang H."/>
            <person name="Wang X."/>
            <person name="Wicker T."/>
            <person name="Bharti A.K."/>
            <person name="Chapman J."/>
            <person name="Feltus F.A."/>
            <person name="Gowik U."/>
            <person name="Grigoriev I.V."/>
            <person name="Lyons E."/>
            <person name="Maher C.A."/>
            <person name="Martis M."/>
            <person name="Narechania A."/>
            <person name="Otillar R.P."/>
            <person name="Penning B.W."/>
            <person name="Salamov A.A."/>
            <person name="Wang Y."/>
            <person name="Zhang L."/>
            <person name="Carpita N.C."/>
            <person name="Freeling M."/>
            <person name="Gingle A.R."/>
            <person name="Hash C.T."/>
            <person name="Keller B."/>
            <person name="Klein P."/>
            <person name="Kresovich S."/>
            <person name="McCann M.C."/>
            <person name="Ming R."/>
            <person name="Peterson D.G."/>
            <person name="Mehboob-ur-Rahman"/>
            <person name="Ware D."/>
            <person name="Westhoff P."/>
            <person name="Mayer K.F."/>
            <person name="Messing J."/>
            <person name="Rokhsar D.S."/>
        </authorList>
    </citation>
    <scope>NUCLEOTIDE SEQUENCE [LARGE SCALE GENOMIC DNA]</scope>
    <source>
        <strain evidence="3">cv. BTx623</strain>
    </source>
</reference>
<dbReference type="CDD" id="cd00121">
    <property type="entry name" value="MATH"/>
    <property type="match status" value="1"/>
</dbReference>
<evidence type="ECO:0000259" key="1">
    <source>
        <dbReference type="PROSITE" id="PS50144"/>
    </source>
</evidence>
<dbReference type="InterPro" id="IPR045005">
    <property type="entry name" value="BPM1-6"/>
</dbReference>
<proteinExistence type="predicted"/>
<dbReference type="Gene3D" id="2.60.210.10">
    <property type="entry name" value="Apoptosis, Tumor Necrosis Factor Receptor Associated Protein 2, Chain A"/>
    <property type="match status" value="1"/>
</dbReference>
<dbReference type="eggNOG" id="KOG1987">
    <property type="taxonomic scope" value="Eukaryota"/>
</dbReference>
<protein>
    <recommendedName>
        <fullName evidence="1">MATH domain-containing protein</fullName>
    </recommendedName>
</protein>
<dbReference type="InterPro" id="IPR002083">
    <property type="entry name" value="MATH/TRAF_dom"/>
</dbReference>
<dbReference type="GO" id="GO:0016567">
    <property type="term" value="P:protein ubiquitination"/>
    <property type="evidence" value="ECO:0007669"/>
    <property type="project" value="InterPro"/>
</dbReference>
<dbReference type="Proteomes" id="UP000000768">
    <property type="component" value="Chromosome 5"/>
</dbReference>
<dbReference type="PROSITE" id="PS50144">
    <property type="entry name" value="MATH"/>
    <property type="match status" value="1"/>
</dbReference>
<dbReference type="InterPro" id="IPR008974">
    <property type="entry name" value="TRAF-like"/>
</dbReference>
<dbReference type="PANTHER" id="PTHR26379:SF450">
    <property type="entry name" value="MATH DOMAIN-CONTAINING PROTEIN"/>
    <property type="match status" value="1"/>
</dbReference>
<organism evidence="2 3">
    <name type="scientific">Sorghum bicolor</name>
    <name type="common">Sorghum</name>
    <name type="synonym">Sorghum vulgare</name>
    <dbReference type="NCBI Taxonomy" id="4558"/>
    <lineage>
        <taxon>Eukaryota</taxon>
        <taxon>Viridiplantae</taxon>
        <taxon>Streptophyta</taxon>
        <taxon>Embryophyta</taxon>
        <taxon>Tracheophyta</taxon>
        <taxon>Spermatophyta</taxon>
        <taxon>Magnoliopsida</taxon>
        <taxon>Liliopsida</taxon>
        <taxon>Poales</taxon>
        <taxon>Poaceae</taxon>
        <taxon>PACMAD clade</taxon>
        <taxon>Panicoideae</taxon>
        <taxon>Andropogonodae</taxon>
        <taxon>Andropogoneae</taxon>
        <taxon>Sorghinae</taxon>
        <taxon>Sorghum</taxon>
    </lineage>
</organism>
<keyword evidence="3" id="KW-1185">Reference proteome</keyword>
<dbReference type="InParanoid" id="A0A1Z5RK51"/>
<dbReference type="Gramene" id="OQU83835">
    <property type="protein sequence ID" value="OQU83835"/>
    <property type="gene ID" value="SORBI_3005G186000"/>
</dbReference>
<name>A0A1Z5RK51_SORBI</name>
<dbReference type="SUPFAM" id="SSF49599">
    <property type="entry name" value="TRAF domain-like"/>
    <property type="match status" value="1"/>
</dbReference>
<reference evidence="3" key="2">
    <citation type="journal article" date="2018" name="Plant J.">
        <title>The Sorghum bicolor reference genome: improved assembly, gene annotations, a transcriptome atlas, and signatures of genome organization.</title>
        <authorList>
            <person name="McCormick R.F."/>
            <person name="Truong S.K."/>
            <person name="Sreedasyam A."/>
            <person name="Jenkins J."/>
            <person name="Shu S."/>
            <person name="Sims D."/>
            <person name="Kennedy M."/>
            <person name="Amirebrahimi M."/>
            <person name="Weers B.D."/>
            <person name="McKinley B."/>
            <person name="Mattison A."/>
            <person name="Morishige D.T."/>
            <person name="Grimwood J."/>
            <person name="Schmutz J."/>
            <person name="Mullet J.E."/>
        </authorList>
    </citation>
    <scope>NUCLEOTIDE SEQUENCE [LARGE SCALE GENOMIC DNA]</scope>
    <source>
        <strain evidence="3">cv. BTx623</strain>
    </source>
</reference>
<dbReference type="AlphaFoldDB" id="A0A1Z5RK51"/>
<sequence length="216" mass="23742">MPSYSNPAAVVDSGSMSSVFTETESGWHVVKIERYSQTKGVLGVGACFKSTVFSAGGHRWRIGYYADGYADDTDDCIGFELFLVDHPDHDDAADDDVKAKFVFTLLDQAGQPVAAYTAASEVGTFSSAVPSWGFESFIERTELESKYLHDDDSFSVRCDVTVYKDSRRENLITATPPPPSRSCARVAPSTALLRPWSSMVTVASFPFQITDFRDEL</sequence>
<gene>
    <name evidence="2" type="ORF">SORBI_3005G186000</name>
</gene>